<evidence type="ECO:0000313" key="5">
    <source>
        <dbReference type="Proteomes" id="UP000637239"/>
    </source>
</evidence>
<organism evidence="4 5">
    <name type="scientific">Aspergillus chevalieri</name>
    <name type="common">Eurotium chevalieri</name>
    <dbReference type="NCBI Taxonomy" id="182096"/>
    <lineage>
        <taxon>Eukaryota</taxon>
        <taxon>Fungi</taxon>
        <taxon>Dikarya</taxon>
        <taxon>Ascomycota</taxon>
        <taxon>Pezizomycotina</taxon>
        <taxon>Eurotiomycetes</taxon>
        <taxon>Eurotiomycetidae</taxon>
        <taxon>Eurotiales</taxon>
        <taxon>Aspergillaceae</taxon>
        <taxon>Aspergillus</taxon>
        <taxon>Aspergillus subgen. Aspergillus</taxon>
    </lineage>
</organism>
<evidence type="ECO:0000259" key="2">
    <source>
        <dbReference type="Pfam" id="PF03572"/>
    </source>
</evidence>
<dbReference type="GO" id="GO:0006508">
    <property type="term" value="P:proteolysis"/>
    <property type="evidence" value="ECO:0007669"/>
    <property type="project" value="InterPro"/>
</dbReference>
<evidence type="ECO:0000256" key="1">
    <source>
        <dbReference type="SAM" id="SignalP"/>
    </source>
</evidence>
<dbReference type="AlphaFoldDB" id="A0A7R7VY17"/>
<dbReference type="Pfam" id="PF23658">
    <property type="entry name" value="PDZ_CPAF_rel"/>
    <property type="match status" value="1"/>
</dbReference>
<dbReference type="Pfam" id="PF03572">
    <property type="entry name" value="Peptidase_S41"/>
    <property type="match status" value="1"/>
</dbReference>
<reference evidence="4" key="2">
    <citation type="submission" date="2021-02" db="EMBL/GenBank/DDBJ databases">
        <title>Aspergillus chevalieri M1 genome sequence.</title>
        <authorList>
            <person name="Kadooka C."/>
            <person name="Mori K."/>
            <person name="Futagami T."/>
        </authorList>
    </citation>
    <scope>NUCLEOTIDE SEQUENCE</scope>
    <source>
        <strain evidence="4">M1</strain>
    </source>
</reference>
<dbReference type="InterPro" id="IPR056186">
    <property type="entry name" value="PDZ_CPAF-rel"/>
</dbReference>
<dbReference type="RefSeq" id="XP_043140891.1">
    <property type="nucleotide sequence ID" value="XM_043283632.1"/>
</dbReference>
<dbReference type="InterPro" id="IPR005151">
    <property type="entry name" value="Tail-specific_protease"/>
</dbReference>
<feature type="chain" id="PRO_5030757224" description="Tail specific protease domain-containing protein" evidence="1">
    <location>
        <begin position="17"/>
        <end position="748"/>
    </location>
</feature>
<keyword evidence="1" id="KW-0732">Signal</keyword>
<dbReference type="PANTHER" id="PTHR37049">
    <property type="entry name" value="PEPTIDASE S41 FAMILY PROTEIN"/>
    <property type="match status" value="1"/>
</dbReference>
<dbReference type="InterPro" id="IPR029045">
    <property type="entry name" value="ClpP/crotonase-like_dom_sf"/>
</dbReference>
<dbReference type="EMBL" id="AP024423">
    <property type="protein sequence ID" value="BCR92378.1"/>
    <property type="molecule type" value="Genomic_DNA"/>
</dbReference>
<dbReference type="Proteomes" id="UP000637239">
    <property type="component" value="Chromosome 8"/>
</dbReference>
<dbReference type="KEGG" id="ache:ACHE_80278S"/>
<dbReference type="GO" id="GO:0008236">
    <property type="term" value="F:serine-type peptidase activity"/>
    <property type="evidence" value="ECO:0007669"/>
    <property type="project" value="InterPro"/>
</dbReference>
<protein>
    <recommendedName>
        <fullName evidence="6">Tail specific protease domain-containing protein</fullName>
    </recommendedName>
</protein>
<dbReference type="Gene3D" id="3.90.226.10">
    <property type="entry name" value="2-enoyl-CoA Hydratase, Chain A, domain 1"/>
    <property type="match status" value="1"/>
</dbReference>
<gene>
    <name evidence="4" type="ORF">ACHE_80278S</name>
</gene>
<reference evidence="4" key="1">
    <citation type="submission" date="2021-01" db="EMBL/GenBank/DDBJ databases">
        <authorList>
            <consortium name="Aspergillus chevalieri M1 genome sequencing consortium"/>
            <person name="Kazuki M."/>
            <person name="Futagami T."/>
        </authorList>
    </citation>
    <scope>NUCLEOTIDE SEQUENCE</scope>
    <source>
        <strain evidence="4">M1</strain>
    </source>
</reference>
<evidence type="ECO:0000313" key="4">
    <source>
        <dbReference type="EMBL" id="BCR92378.1"/>
    </source>
</evidence>
<dbReference type="PANTHER" id="PTHR37049:SF4">
    <property type="entry name" value="RHODANESE DOMAIN-CONTAINING PROTEIN"/>
    <property type="match status" value="1"/>
</dbReference>
<dbReference type="GeneID" id="66986727"/>
<name>A0A7R7VY17_ASPCH</name>
<keyword evidence="5" id="KW-1185">Reference proteome</keyword>
<evidence type="ECO:0000259" key="3">
    <source>
        <dbReference type="Pfam" id="PF23658"/>
    </source>
</evidence>
<proteinExistence type="predicted"/>
<dbReference type="SUPFAM" id="SSF52096">
    <property type="entry name" value="ClpP/crotonase"/>
    <property type="match status" value="1"/>
</dbReference>
<feature type="domain" description="Tail specific protease" evidence="2">
    <location>
        <begin position="349"/>
        <end position="554"/>
    </location>
</feature>
<feature type="domain" description="CPAF-like PDZ" evidence="3">
    <location>
        <begin position="155"/>
        <end position="271"/>
    </location>
</feature>
<evidence type="ECO:0008006" key="6">
    <source>
        <dbReference type="Google" id="ProtNLM"/>
    </source>
</evidence>
<dbReference type="InterPro" id="IPR052766">
    <property type="entry name" value="S41A_metabolite_peptidase"/>
</dbReference>
<sequence>MHLLGSILASAILVAAQSSSLIPTSSSSSAVPSSSGSAEACARIAKITENANHVPAKVAHDCLTSVPVAVEENEALIDQLKLMWEWHSETGWLKNTPKTWDRGSLDLIGELDKIKNNLSDYDSEYDVHLAILKLSIDTGNYHFLFGSDILSVFLFERGVAMTTISDDGLKVPNTYVAGDIIAQHADDDVSISPITKINGQDVQEYLEKIADWEQYTNLDARYNSLLFRKGNKGSFVSPAQVFYGVYDNAATTVTFKNGTTRRYSNIASISSAAEGIDWSDVTDGKSLFKVLSKLKTAAYKPDTSSAARKAALHLSRRTLVPRDYSNYPKPVVNHSDAMMAGYFMDTVDDVAVLQISSFDTSSADNATKSSHEFQNLVKKFLNKSQDEGKKKLILDLRGNGGGDVDLLLDTFMQLFPAETPFSAQRYRAQDGYKRVGDALNEIKMNDTAYKEFMSNWYEDIATTHWDYEDYVDVNGNNIPDWGTWFGPFTYNEDNFTLTSRYNMSNSNRESILDEGFNFENPPSGPPIFEPKNMVMLMDGLCGSSCASFHEELKNVAGVKSVVVGGRAKEGPMQALGGTKGGTILSFGQMSGTIAGMMNATEALGIKGFETPELKTLANPEVLLRRAGQDGQIQIQDQVRKGDSSESTLQYTYEDADCRIFWTTKTLLEPQALWAAAWAAHTDDSKCVNGSTKQPSSISGGFKPFGAGALNGSIEQDETATATSASSLTRNSSLIAYVATTLLSFLIFL</sequence>
<accession>A0A7R7VY17</accession>
<feature type="signal peptide" evidence="1">
    <location>
        <begin position="1"/>
        <end position="16"/>
    </location>
</feature>